<organism evidence="1 2">
    <name type="scientific">Meishania litoralis</name>
    <dbReference type="NCBI Taxonomy" id="3434685"/>
    <lineage>
        <taxon>Bacteria</taxon>
        <taxon>Pseudomonadati</taxon>
        <taxon>Bacteroidota</taxon>
        <taxon>Flavobacteriia</taxon>
        <taxon>Flavobacteriales</taxon>
        <taxon>Flavobacteriaceae</taxon>
        <taxon>Meishania</taxon>
    </lineage>
</organism>
<evidence type="ECO:0000313" key="1">
    <source>
        <dbReference type="EMBL" id="MFH6602299.1"/>
    </source>
</evidence>
<gene>
    <name evidence="1" type="ORF">ACEZ3G_02330</name>
</gene>
<proteinExistence type="predicted"/>
<reference evidence="1" key="1">
    <citation type="submission" date="2024-09" db="EMBL/GenBank/DDBJ databases">
        <authorList>
            <person name="Liu J."/>
        </authorList>
    </citation>
    <scope>NUCLEOTIDE SEQUENCE</scope>
    <source>
        <strain evidence="1">NBU2967</strain>
    </source>
</reference>
<evidence type="ECO:0000313" key="2">
    <source>
        <dbReference type="Proteomes" id="UP001595191"/>
    </source>
</evidence>
<sequence>MFGQENAVWTESLYLRGYRPSTGRKLVEKDLRDYANILKENDIKYAYIFAGPFKKDGHLPQYPFSEQAKRSVSKIKEYYPEIRILPWIGGVQNKTVYLGDSVWVENALEDTQKLVETLGVSGIHIDFEYILKGDPYLDLTIEAEKQGDRKAYGKNVNLFHKKLRRILPNAFISSVVVSTSPNTKQWKRKTTIEELNVLLRYVDQLSFLFYDTQINKQQQFELSCIEQIRDIKILKKLNGDSQFLMAIGTFINRPELHKYRNLEIESISNTIATIKNSSISVDTSMRVIDGIAIFCDWETDNSEWEEFRNNWVGDN</sequence>
<accession>A0ACC7LFT1</accession>
<name>A0ACC7LFT1_9FLAO</name>
<dbReference type="Proteomes" id="UP001595191">
    <property type="component" value="Unassembled WGS sequence"/>
</dbReference>
<keyword evidence="2" id="KW-1185">Reference proteome</keyword>
<comment type="caution">
    <text evidence="1">The sequence shown here is derived from an EMBL/GenBank/DDBJ whole genome shotgun (WGS) entry which is preliminary data.</text>
</comment>
<dbReference type="EMBL" id="JBHFPV010000001">
    <property type="protein sequence ID" value="MFH6602299.1"/>
    <property type="molecule type" value="Genomic_DNA"/>
</dbReference>
<protein>
    <submittedName>
        <fullName evidence="1">Uncharacterized protein</fullName>
    </submittedName>
</protein>